<dbReference type="VEuPathDB" id="PlasmoDB:PmUG01_10049700"/>
<feature type="compositionally biased region" description="Low complexity" evidence="2">
    <location>
        <begin position="251"/>
        <end position="261"/>
    </location>
</feature>
<evidence type="ECO:0000313" key="5">
    <source>
        <dbReference type="Proteomes" id="UP000219813"/>
    </source>
</evidence>
<keyword evidence="1" id="KW-0175">Coiled coil</keyword>
<feature type="compositionally biased region" description="Polar residues" evidence="2">
    <location>
        <begin position="231"/>
        <end position="249"/>
    </location>
</feature>
<keyword evidence="3" id="KW-0812">Transmembrane</keyword>
<evidence type="ECO:0000313" key="4">
    <source>
        <dbReference type="EMBL" id="SCN45287.1"/>
    </source>
</evidence>
<dbReference type="EMBL" id="LT594631">
    <property type="protein sequence ID" value="SCN45287.1"/>
    <property type="molecule type" value="Genomic_DNA"/>
</dbReference>
<feature type="coiled-coil region" evidence="1">
    <location>
        <begin position="600"/>
        <end position="647"/>
    </location>
</feature>
<reference evidence="4 5" key="1">
    <citation type="submission" date="2016-06" db="EMBL/GenBank/DDBJ databases">
        <authorList>
            <consortium name="Pathogen Informatics"/>
        </authorList>
    </citation>
    <scope>NUCLEOTIDE SEQUENCE [LARGE SCALE GENOMIC DNA]</scope>
</reference>
<keyword evidence="3" id="KW-1133">Transmembrane helix</keyword>
<sequence>MSYIGFGFGIGEFIISKEYQGIKQYIPKEINSLRTETDKQQFRNRCLNLAEYFILKKDKPPQYVSKPENWKPILNNHFKGFFKKLKQHGGCPIIFEQKDKELLQLTYDADNFCEERKKRKEELDSLKTADNISDNYESKCSKYNEWIDERKSHFDKNKDLVKDSTNIKKLEIKFPKDRKCDIRKAHTFEKINNCSTSNKKLQEKTVTKSNAEGPQDKEKGRVSHDFPITQDKASMQTDFPLQTDSSPHTVPSPKSESVSSVNYPPKTEPEVANAENPSKQAEDSESHDSKTALVSKLTEKLIPPAPSNHSTPVSEVSFDPETTTPYPQASSAPSHSLVSPSISNIPSPPQNPPIQNIASIVISCLIIILFSLFFKYAIMGLLKKKKRIRTRQVKFLRLLIPPHSDGKSEFHTDDHLDKPICDDEEIIKKININEHNFEKNVNISHLKKDKSITIIEVHMEVLKECRNEEWELNKGEFLEICLEVFTKETYWTYSNLTNDKLIMENIKSSNNMDEQKILWNKWAEKHRSLSEKLKKEDWFNNLKNEWKSEQAYLKKSEELKKNSSNEIKNVQFVEREKDIWRQWISKKGIIIKEYIEQNWFKELSDELNNLSDVFENEQNTNDVSLIYKEELENKESYEELYKCIKEQFLEKLCTLILMMVIEECKKEEYIEIRESHLDGSINQWKKEGNLNKKLEITENTFHINGDASENRKNKEIHGCAEEHRFRNDIENWIREDSKYVSPIDNDEITNGYVGIAEKSTP</sequence>
<evidence type="ECO:0000256" key="1">
    <source>
        <dbReference type="SAM" id="Coils"/>
    </source>
</evidence>
<dbReference type="AlphaFoldDB" id="A0A1D3RJY8"/>
<dbReference type="Proteomes" id="UP000219813">
    <property type="component" value="Chromosome 10"/>
</dbReference>
<name>A0A1D3RJY8_PLAMA</name>
<evidence type="ECO:0000256" key="3">
    <source>
        <dbReference type="SAM" id="Phobius"/>
    </source>
</evidence>
<dbReference type="OrthoDB" id="383264at2759"/>
<evidence type="ECO:0000256" key="2">
    <source>
        <dbReference type="SAM" id="MobiDB-lite"/>
    </source>
</evidence>
<organism evidence="4 5">
    <name type="scientific">Plasmodium malariae</name>
    <dbReference type="NCBI Taxonomy" id="5858"/>
    <lineage>
        <taxon>Eukaryota</taxon>
        <taxon>Sar</taxon>
        <taxon>Alveolata</taxon>
        <taxon>Apicomplexa</taxon>
        <taxon>Aconoidasida</taxon>
        <taxon>Haemosporida</taxon>
        <taxon>Plasmodiidae</taxon>
        <taxon>Plasmodium</taxon>
        <taxon>Plasmodium (Plasmodium)</taxon>
    </lineage>
</organism>
<keyword evidence="5" id="KW-1185">Reference proteome</keyword>
<dbReference type="OMA" id="GIESTCK"/>
<proteinExistence type="predicted"/>
<dbReference type="RefSeq" id="XP_028862269.1">
    <property type="nucleotide sequence ID" value="XM_029005707.1"/>
</dbReference>
<feature type="compositionally biased region" description="Basic and acidic residues" evidence="2">
    <location>
        <begin position="214"/>
        <end position="224"/>
    </location>
</feature>
<keyword evidence="3" id="KW-0472">Membrane</keyword>
<gene>
    <name evidence="4" type="primary">PmUG01_10049700</name>
    <name evidence="4" type="ORF">PMUG01_10049700</name>
</gene>
<feature type="compositionally biased region" description="Basic and acidic residues" evidence="2">
    <location>
        <begin position="280"/>
        <end position="290"/>
    </location>
</feature>
<accession>A0A1D3RJY8</accession>
<feature type="compositionally biased region" description="Low complexity" evidence="2">
    <location>
        <begin position="329"/>
        <end position="345"/>
    </location>
</feature>
<protein>
    <submittedName>
        <fullName evidence="4">STP1 protein</fullName>
    </submittedName>
</protein>
<feature type="transmembrane region" description="Helical" evidence="3">
    <location>
        <begin position="357"/>
        <end position="382"/>
    </location>
</feature>
<feature type="compositionally biased region" description="Polar residues" evidence="2">
    <location>
        <begin position="307"/>
        <end position="328"/>
    </location>
</feature>
<dbReference type="KEGG" id="pmal:PMUG01_10049700"/>
<dbReference type="GeneID" id="39869497"/>
<feature type="region of interest" description="Disordered" evidence="2">
    <location>
        <begin position="201"/>
        <end position="347"/>
    </location>
</feature>